<accession>A0A1G7VWL9</accession>
<reference evidence="2 3" key="1">
    <citation type="submission" date="2016-10" db="EMBL/GenBank/DDBJ databases">
        <authorList>
            <person name="de Groot N.N."/>
        </authorList>
    </citation>
    <scope>NUCLEOTIDE SEQUENCE [LARGE SCALE GENOMIC DNA]</scope>
    <source>
        <strain evidence="2 3">CGMCC 4.1859</strain>
    </source>
</reference>
<keyword evidence="1" id="KW-0472">Membrane</keyword>
<evidence type="ECO:0000313" key="3">
    <source>
        <dbReference type="Proteomes" id="UP000198614"/>
    </source>
</evidence>
<organism evidence="2 3">
    <name type="scientific">Streptomyces griseoaurantiacus</name>
    <dbReference type="NCBI Taxonomy" id="68213"/>
    <lineage>
        <taxon>Bacteria</taxon>
        <taxon>Bacillati</taxon>
        <taxon>Actinomycetota</taxon>
        <taxon>Actinomycetes</taxon>
        <taxon>Kitasatosporales</taxon>
        <taxon>Streptomycetaceae</taxon>
        <taxon>Streptomyces</taxon>
        <taxon>Streptomyces aurantiacus group</taxon>
    </lineage>
</organism>
<gene>
    <name evidence="2" type="ORF">SAMN05216260_12457</name>
</gene>
<dbReference type="Proteomes" id="UP000198614">
    <property type="component" value="Unassembled WGS sequence"/>
</dbReference>
<proteinExistence type="predicted"/>
<keyword evidence="1" id="KW-1133">Transmembrane helix</keyword>
<evidence type="ECO:0000256" key="1">
    <source>
        <dbReference type="SAM" id="Phobius"/>
    </source>
</evidence>
<sequence length="165" mass="18113">MSDSGKWEWKHHLVLAAWITGACGVLTAVLYNPNSIPDLVDRMTGNVPSKVTYTLDYQDAGTVKQPTTTVKAVLTDDVEYIRGSTYYYDKGSRNWRLVEGDSIVTRGLDLHGDTKVRFSAHVSHTKQHVCGPDGVSISLNAKTAKGAEEGEQAWSTVHITTECES</sequence>
<feature type="transmembrane region" description="Helical" evidence="1">
    <location>
        <begin position="12"/>
        <end position="31"/>
    </location>
</feature>
<name>A0A1G7VWL9_9ACTN</name>
<keyword evidence="1" id="KW-0812">Transmembrane</keyword>
<dbReference type="PROSITE" id="PS51257">
    <property type="entry name" value="PROKAR_LIPOPROTEIN"/>
    <property type="match status" value="1"/>
</dbReference>
<dbReference type="EMBL" id="FNAX01000024">
    <property type="protein sequence ID" value="SDG63280.1"/>
    <property type="molecule type" value="Genomic_DNA"/>
</dbReference>
<dbReference type="AlphaFoldDB" id="A0A1G7VWL9"/>
<evidence type="ECO:0000313" key="2">
    <source>
        <dbReference type="EMBL" id="SDG63280.1"/>
    </source>
</evidence>
<protein>
    <submittedName>
        <fullName evidence="2">Uncharacterized protein</fullName>
    </submittedName>
</protein>